<dbReference type="AlphaFoldDB" id="A0A2T2XBJ3"/>
<proteinExistence type="predicted"/>
<dbReference type="InterPro" id="IPR036249">
    <property type="entry name" value="Thioredoxin-like_sf"/>
</dbReference>
<evidence type="ECO:0000313" key="2">
    <source>
        <dbReference type="Proteomes" id="UP000242699"/>
    </source>
</evidence>
<gene>
    <name evidence="1" type="ORF">C7B43_01060</name>
</gene>
<dbReference type="Gene3D" id="1.25.40.10">
    <property type="entry name" value="Tetratricopeptide repeat domain"/>
    <property type="match status" value="1"/>
</dbReference>
<dbReference type="Proteomes" id="UP000242699">
    <property type="component" value="Unassembled WGS sequence"/>
</dbReference>
<dbReference type="EMBL" id="PXYT01000001">
    <property type="protein sequence ID" value="PSR31840.1"/>
    <property type="molecule type" value="Genomic_DNA"/>
</dbReference>
<evidence type="ECO:0000313" key="1">
    <source>
        <dbReference type="EMBL" id="PSR31840.1"/>
    </source>
</evidence>
<protein>
    <recommendedName>
        <fullName evidence="3">Thioredoxin-like fold domain-containing protein</fullName>
    </recommendedName>
</protein>
<dbReference type="SUPFAM" id="SSF52833">
    <property type="entry name" value="Thioredoxin-like"/>
    <property type="match status" value="1"/>
</dbReference>
<comment type="caution">
    <text evidence="1">The sequence shown here is derived from an EMBL/GenBank/DDBJ whole genome shotgun (WGS) entry which is preliminary data.</text>
</comment>
<name>A0A2T2XBJ3_9FIRM</name>
<sequence length="176" mass="20541">MNREGELFLKGMTLVVVTKNDCSGCELMYRKTLSSAEVEQELEAKWEVHSVDEKGPHGITDLIWYPTTVAYDRNFAVLRREEGFIPAYEFMVFLRLAEARELLNQHAYENSRSVLMKTWKTYPLSGLMPECLYYIGVASHLNQEPRQTARIWRILRDKYPAASWAHKAMLQWPPKP</sequence>
<dbReference type="InterPro" id="IPR011990">
    <property type="entry name" value="TPR-like_helical_dom_sf"/>
</dbReference>
<accession>A0A2T2XBJ3</accession>
<evidence type="ECO:0008006" key="3">
    <source>
        <dbReference type="Google" id="ProtNLM"/>
    </source>
</evidence>
<organism evidence="1 2">
    <name type="scientific">Sulfobacillus benefaciens</name>
    <dbReference type="NCBI Taxonomy" id="453960"/>
    <lineage>
        <taxon>Bacteria</taxon>
        <taxon>Bacillati</taxon>
        <taxon>Bacillota</taxon>
        <taxon>Clostridia</taxon>
        <taxon>Eubacteriales</taxon>
        <taxon>Clostridiales Family XVII. Incertae Sedis</taxon>
        <taxon>Sulfobacillus</taxon>
    </lineage>
</organism>
<reference evidence="1 2" key="1">
    <citation type="journal article" date="2014" name="BMC Genomics">
        <title>Comparison of environmental and isolate Sulfobacillus genomes reveals diverse carbon, sulfur, nitrogen, and hydrogen metabolisms.</title>
        <authorList>
            <person name="Justice N.B."/>
            <person name="Norman A."/>
            <person name="Brown C.T."/>
            <person name="Singh A."/>
            <person name="Thomas B.C."/>
            <person name="Banfield J.F."/>
        </authorList>
    </citation>
    <scope>NUCLEOTIDE SEQUENCE [LARGE SCALE GENOMIC DNA]</scope>
    <source>
        <strain evidence="1">AMDSBA1</strain>
    </source>
</reference>